<protein>
    <submittedName>
        <fullName evidence="3">GNAT family N-acetyltransferase</fullName>
    </submittedName>
</protein>
<keyword evidence="1" id="KW-0808">Transferase</keyword>
<dbReference type="Pfam" id="PF13508">
    <property type="entry name" value="Acetyltransf_7"/>
    <property type="match status" value="1"/>
</dbReference>
<dbReference type="GO" id="GO:0008080">
    <property type="term" value="F:N-acetyltransferase activity"/>
    <property type="evidence" value="ECO:0007669"/>
    <property type="project" value="InterPro"/>
</dbReference>
<dbReference type="InterPro" id="IPR016181">
    <property type="entry name" value="Acyl_CoA_acyltransferase"/>
</dbReference>
<dbReference type="Gene3D" id="3.40.630.30">
    <property type="match status" value="1"/>
</dbReference>
<evidence type="ECO:0000313" key="3">
    <source>
        <dbReference type="EMBL" id="MBN7827234.1"/>
    </source>
</evidence>
<keyword evidence="4" id="KW-1185">Reference proteome</keyword>
<comment type="caution">
    <text evidence="3">The sequence shown here is derived from an EMBL/GenBank/DDBJ whole genome shotgun (WGS) entry which is preliminary data.</text>
</comment>
<evidence type="ECO:0000313" key="4">
    <source>
        <dbReference type="Proteomes" id="UP000664654"/>
    </source>
</evidence>
<dbReference type="PANTHER" id="PTHR13947">
    <property type="entry name" value="GNAT FAMILY N-ACETYLTRANSFERASE"/>
    <property type="match status" value="1"/>
</dbReference>
<evidence type="ECO:0000256" key="1">
    <source>
        <dbReference type="ARBA" id="ARBA00022679"/>
    </source>
</evidence>
<dbReference type="AlphaFoldDB" id="A0A939ISI7"/>
<dbReference type="PANTHER" id="PTHR13947:SF37">
    <property type="entry name" value="LD18367P"/>
    <property type="match status" value="1"/>
</dbReference>
<dbReference type="Proteomes" id="UP000664654">
    <property type="component" value="Unassembled WGS sequence"/>
</dbReference>
<accession>A0A939ISI7</accession>
<dbReference type="InterPro" id="IPR050769">
    <property type="entry name" value="NAT_camello-type"/>
</dbReference>
<feature type="domain" description="N-acetyltransferase" evidence="2">
    <location>
        <begin position="1"/>
        <end position="132"/>
    </location>
</feature>
<name>A0A939ISI7_9ALTE</name>
<dbReference type="CDD" id="cd04301">
    <property type="entry name" value="NAT_SF"/>
    <property type="match status" value="1"/>
</dbReference>
<sequence>MFAMEPSDIAMLNDPRRIVIEPGGRIYFARHAELGVVGTCALMNKGSGVFELTKMGVLESARGLKVGEKLLQYCLEQARQMAIDCLFLLTNKQCAAAIHLYEKNGFIHCDDIMARFGQAYARCDVAMRYRPGD</sequence>
<evidence type="ECO:0000259" key="2">
    <source>
        <dbReference type="PROSITE" id="PS51186"/>
    </source>
</evidence>
<dbReference type="SUPFAM" id="SSF55729">
    <property type="entry name" value="Acyl-CoA N-acyltransferases (Nat)"/>
    <property type="match status" value="1"/>
</dbReference>
<reference evidence="3" key="1">
    <citation type="submission" date="2021-03" db="EMBL/GenBank/DDBJ databases">
        <title>novel species isolated from a fishpond in China.</title>
        <authorList>
            <person name="Lu H."/>
            <person name="Cai Z."/>
        </authorList>
    </citation>
    <scope>NUCLEOTIDE SEQUENCE</scope>
    <source>
        <strain evidence="3">JCM 30855</strain>
    </source>
</reference>
<organism evidence="3 4">
    <name type="scientific">Bowmanella dokdonensis</name>
    <dbReference type="NCBI Taxonomy" id="751969"/>
    <lineage>
        <taxon>Bacteria</taxon>
        <taxon>Pseudomonadati</taxon>
        <taxon>Pseudomonadota</taxon>
        <taxon>Gammaproteobacteria</taxon>
        <taxon>Alteromonadales</taxon>
        <taxon>Alteromonadaceae</taxon>
        <taxon>Bowmanella</taxon>
    </lineage>
</organism>
<gene>
    <name evidence="3" type="ORF">J0A66_18525</name>
</gene>
<proteinExistence type="predicted"/>
<dbReference type="PROSITE" id="PS51186">
    <property type="entry name" value="GNAT"/>
    <property type="match status" value="1"/>
</dbReference>
<dbReference type="EMBL" id="JAFKCV010000015">
    <property type="protein sequence ID" value="MBN7827234.1"/>
    <property type="molecule type" value="Genomic_DNA"/>
</dbReference>
<dbReference type="InterPro" id="IPR000182">
    <property type="entry name" value="GNAT_dom"/>
</dbReference>